<keyword evidence="2" id="KW-1185">Reference proteome</keyword>
<dbReference type="EMBL" id="CP100595">
    <property type="protein sequence ID" value="UTJ06485.1"/>
    <property type="molecule type" value="Genomic_DNA"/>
</dbReference>
<accession>A0ABY5E6V4</accession>
<dbReference type="RefSeq" id="WP_254576664.1">
    <property type="nucleotide sequence ID" value="NZ_CP100595.1"/>
</dbReference>
<organism evidence="1 2">
    <name type="scientific">Arcobacter roscoffensis</name>
    <dbReference type="NCBI Taxonomy" id="2961520"/>
    <lineage>
        <taxon>Bacteria</taxon>
        <taxon>Pseudomonadati</taxon>
        <taxon>Campylobacterota</taxon>
        <taxon>Epsilonproteobacteria</taxon>
        <taxon>Campylobacterales</taxon>
        <taxon>Arcobacteraceae</taxon>
        <taxon>Arcobacter</taxon>
    </lineage>
</organism>
<protein>
    <submittedName>
        <fullName evidence="1">Uncharacterized protein</fullName>
    </submittedName>
</protein>
<sequence length="155" mass="17947">MSLRIIDKDVYLNDTVISTRDFIDQSIVEVVNIQKEHISDFYRLKNTDICENVEVYCDNDTYSLNMFREDNKSFISKSIEILDKDEVISIEDFNKLIAEEFSKINEVEVFADEDSIEDSLNIVLSTQLSDSECVEEANSKIDSAYKELITKIFNS</sequence>
<evidence type="ECO:0000313" key="2">
    <source>
        <dbReference type="Proteomes" id="UP001060012"/>
    </source>
</evidence>
<name>A0ABY5E6V4_9BACT</name>
<reference evidence="1" key="1">
    <citation type="submission" date="2022-07" db="EMBL/GenBank/DDBJ databases">
        <title>Arcobacter roscoffensis sp. nov., a marine bacterium isolated from coastal seawater collected from Roscoff, France.</title>
        <authorList>
            <person name="Pascual J."/>
            <person name="Lepeaux C."/>
            <person name="Methner A."/>
            <person name="Overmann J."/>
        </authorList>
    </citation>
    <scope>NUCLEOTIDE SEQUENCE</scope>
    <source>
        <strain evidence="1">ARW1-2F2</strain>
    </source>
</reference>
<dbReference type="Proteomes" id="UP001060012">
    <property type="component" value="Chromosome"/>
</dbReference>
<gene>
    <name evidence="1" type="ORF">NJU99_14765</name>
</gene>
<evidence type="ECO:0000313" key="1">
    <source>
        <dbReference type="EMBL" id="UTJ06485.1"/>
    </source>
</evidence>
<proteinExistence type="predicted"/>